<dbReference type="Proteomes" id="UP000008744">
    <property type="component" value="Unassembled WGS sequence"/>
</dbReference>
<feature type="non-terminal residue" evidence="10">
    <location>
        <position position="1"/>
    </location>
</feature>
<dbReference type="GO" id="GO:0046854">
    <property type="term" value="P:phosphatidylinositol phosphate biosynthetic process"/>
    <property type="evidence" value="ECO:0007669"/>
    <property type="project" value="EnsemblMetazoa"/>
</dbReference>
<protein>
    <recommendedName>
        <fullName evidence="1">1-phosphatidylinositol-3-phosphate 5-kinase</fullName>
        <ecNumber evidence="1">2.7.1.150</ecNumber>
    </recommendedName>
</protein>
<evidence type="ECO:0000256" key="1">
    <source>
        <dbReference type="ARBA" id="ARBA00012009"/>
    </source>
</evidence>
<feature type="compositionally biased region" description="Polar residues" evidence="7">
    <location>
        <begin position="126"/>
        <end position="138"/>
    </location>
</feature>
<dbReference type="PhylomeDB" id="B4GIV4"/>
<dbReference type="HOGENOM" id="CLU_326151_0_0_1"/>
<feature type="domain" description="PIPK" evidence="9">
    <location>
        <begin position="543"/>
        <end position="871"/>
    </location>
</feature>
<dbReference type="STRING" id="7234.B4GIV4"/>
<dbReference type="EMBL" id="CH479183">
    <property type="protein sequence ID" value="EDW35439.1"/>
    <property type="molecule type" value="Genomic_DNA"/>
</dbReference>
<feature type="region of interest" description="Disordered" evidence="7">
    <location>
        <begin position="126"/>
        <end position="152"/>
    </location>
</feature>
<dbReference type="EC" id="2.7.1.150" evidence="1"/>
<dbReference type="InterPro" id="IPR044769">
    <property type="entry name" value="PIKfyve_PIPKc"/>
</dbReference>
<dbReference type="PROSITE" id="PS51455">
    <property type="entry name" value="PIPK"/>
    <property type="match status" value="1"/>
</dbReference>
<dbReference type="Pfam" id="PF01504">
    <property type="entry name" value="PIP5K"/>
    <property type="match status" value="1"/>
</dbReference>
<feature type="domain" description="DEP" evidence="8">
    <location>
        <begin position="72"/>
        <end position="126"/>
    </location>
</feature>
<dbReference type="SMART" id="SM00049">
    <property type="entry name" value="DEP"/>
    <property type="match status" value="1"/>
</dbReference>
<dbReference type="GO" id="GO:0010008">
    <property type="term" value="C:endosome membrane"/>
    <property type="evidence" value="ECO:0007669"/>
    <property type="project" value="TreeGrafter"/>
</dbReference>
<dbReference type="GO" id="GO:0035556">
    <property type="term" value="P:intracellular signal transduction"/>
    <property type="evidence" value="ECO:0007669"/>
    <property type="project" value="InterPro"/>
</dbReference>
<reference evidence="10 11" key="1">
    <citation type="journal article" date="2007" name="Nature">
        <title>Evolution of genes and genomes on the Drosophila phylogeny.</title>
        <authorList>
            <consortium name="Drosophila 12 Genomes Consortium"/>
            <person name="Clark A.G."/>
            <person name="Eisen M.B."/>
            <person name="Smith D.R."/>
            <person name="Bergman C.M."/>
            <person name="Oliver B."/>
            <person name="Markow T.A."/>
            <person name="Kaufman T.C."/>
            <person name="Kellis M."/>
            <person name="Gelbart W."/>
            <person name="Iyer V.N."/>
            <person name="Pollard D.A."/>
            <person name="Sackton T.B."/>
            <person name="Larracuente A.M."/>
            <person name="Singh N.D."/>
            <person name="Abad J.P."/>
            <person name="Abt D.N."/>
            <person name="Adryan B."/>
            <person name="Aguade M."/>
            <person name="Akashi H."/>
            <person name="Anderson W.W."/>
            <person name="Aquadro C.F."/>
            <person name="Ardell D.H."/>
            <person name="Arguello R."/>
            <person name="Artieri C.G."/>
            <person name="Barbash D.A."/>
            <person name="Barker D."/>
            <person name="Barsanti P."/>
            <person name="Batterham P."/>
            <person name="Batzoglou S."/>
            <person name="Begun D."/>
            <person name="Bhutkar A."/>
            <person name="Blanco E."/>
            <person name="Bosak S.A."/>
            <person name="Bradley R.K."/>
            <person name="Brand A.D."/>
            <person name="Brent M.R."/>
            <person name="Brooks A.N."/>
            <person name="Brown R.H."/>
            <person name="Butlin R.K."/>
            <person name="Caggese C."/>
            <person name="Calvi B.R."/>
            <person name="Bernardo de Carvalho A."/>
            <person name="Caspi A."/>
            <person name="Castrezana S."/>
            <person name="Celniker S.E."/>
            <person name="Chang J.L."/>
            <person name="Chapple C."/>
            <person name="Chatterji S."/>
            <person name="Chinwalla A."/>
            <person name="Civetta A."/>
            <person name="Clifton S.W."/>
            <person name="Comeron J.M."/>
            <person name="Costello J.C."/>
            <person name="Coyne J.A."/>
            <person name="Daub J."/>
            <person name="David R.G."/>
            <person name="Delcher A.L."/>
            <person name="Delehaunty K."/>
            <person name="Do C.B."/>
            <person name="Ebling H."/>
            <person name="Edwards K."/>
            <person name="Eickbush T."/>
            <person name="Evans J.D."/>
            <person name="Filipski A."/>
            <person name="Findeiss S."/>
            <person name="Freyhult E."/>
            <person name="Fulton L."/>
            <person name="Fulton R."/>
            <person name="Garcia A.C."/>
            <person name="Gardiner A."/>
            <person name="Garfield D.A."/>
            <person name="Garvin B.E."/>
            <person name="Gibson G."/>
            <person name="Gilbert D."/>
            <person name="Gnerre S."/>
            <person name="Godfrey J."/>
            <person name="Good R."/>
            <person name="Gotea V."/>
            <person name="Gravely B."/>
            <person name="Greenberg A.J."/>
            <person name="Griffiths-Jones S."/>
            <person name="Gross S."/>
            <person name="Guigo R."/>
            <person name="Gustafson E.A."/>
            <person name="Haerty W."/>
            <person name="Hahn M.W."/>
            <person name="Halligan D.L."/>
            <person name="Halpern A.L."/>
            <person name="Halter G.M."/>
            <person name="Han M.V."/>
            <person name="Heger A."/>
            <person name="Hillier L."/>
            <person name="Hinrichs A.S."/>
            <person name="Holmes I."/>
            <person name="Hoskins R.A."/>
            <person name="Hubisz M.J."/>
            <person name="Hultmark D."/>
            <person name="Huntley M.A."/>
            <person name="Jaffe D.B."/>
            <person name="Jagadeeshan S."/>
            <person name="Jeck W.R."/>
            <person name="Johnson J."/>
            <person name="Jones C.D."/>
            <person name="Jordan W.C."/>
            <person name="Karpen G.H."/>
            <person name="Kataoka E."/>
            <person name="Keightley P.D."/>
            <person name="Kheradpour P."/>
            <person name="Kirkness E.F."/>
            <person name="Koerich L.B."/>
            <person name="Kristiansen K."/>
            <person name="Kudrna D."/>
            <person name="Kulathinal R.J."/>
            <person name="Kumar S."/>
            <person name="Kwok R."/>
            <person name="Lander E."/>
            <person name="Langley C.H."/>
            <person name="Lapoint R."/>
            <person name="Lazzaro B.P."/>
            <person name="Lee S.J."/>
            <person name="Levesque L."/>
            <person name="Li R."/>
            <person name="Lin C.F."/>
            <person name="Lin M.F."/>
            <person name="Lindblad-Toh K."/>
            <person name="Llopart A."/>
            <person name="Long M."/>
            <person name="Low L."/>
            <person name="Lozovsky E."/>
            <person name="Lu J."/>
            <person name="Luo M."/>
            <person name="Machado C.A."/>
            <person name="Makalowski W."/>
            <person name="Marzo M."/>
            <person name="Matsuda M."/>
            <person name="Matzkin L."/>
            <person name="McAllister B."/>
            <person name="McBride C.S."/>
            <person name="McKernan B."/>
            <person name="McKernan K."/>
            <person name="Mendez-Lago M."/>
            <person name="Minx P."/>
            <person name="Mollenhauer M.U."/>
            <person name="Montooth K."/>
            <person name="Mount S.M."/>
            <person name="Mu X."/>
            <person name="Myers E."/>
            <person name="Negre B."/>
            <person name="Newfeld S."/>
            <person name="Nielsen R."/>
            <person name="Noor M.A."/>
            <person name="O'Grady P."/>
            <person name="Pachter L."/>
            <person name="Papaceit M."/>
            <person name="Parisi M.J."/>
            <person name="Parisi M."/>
            <person name="Parts L."/>
            <person name="Pedersen J.S."/>
            <person name="Pesole G."/>
            <person name="Phillippy A.M."/>
            <person name="Ponting C.P."/>
            <person name="Pop M."/>
            <person name="Porcelli D."/>
            <person name="Powell J.R."/>
            <person name="Prohaska S."/>
            <person name="Pruitt K."/>
            <person name="Puig M."/>
            <person name="Quesneville H."/>
            <person name="Ram K.R."/>
            <person name="Rand D."/>
            <person name="Rasmussen M.D."/>
            <person name="Reed L.K."/>
            <person name="Reenan R."/>
            <person name="Reily A."/>
            <person name="Remington K.A."/>
            <person name="Rieger T.T."/>
            <person name="Ritchie M.G."/>
            <person name="Robin C."/>
            <person name="Rogers Y.H."/>
            <person name="Rohde C."/>
            <person name="Rozas J."/>
            <person name="Rubenfield M.J."/>
            <person name="Ruiz A."/>
            <person name="Russo S."/>
            <person name="Salzberg S.L."/>
            <person name="Sanchez-Gracia A."/>
            <person name="Saranga D.J."/>
            <person name="Sato H."/>
            <person name="Schaeffer S.W."/>
            <person name="Schatz M.C."/>
            <person name="Schlenke T."/>
            <person name="Schwartz R."/>
            <person name="Segarra C."/>
            <person name="Singh R.S."/>
            <person name="Sirot L."/>
            <person name="Sirota M."/>
            <person name="Sisneros N.B."/>
            <person name="Smith C.D."/>
            <person name="Smith T.F."/>
            <person name="Spieth J."/>
            <person name="Stage D.E."/>
            <person name="Stark A."/>
            <person name="Stephan W."/>
            <person name="Strausberg R.L."/>
            <person name="Strempel S."/>
            <person name="Sturgill D."/>
            <person name="Sutton G."/>
            <person name="Sutton G.G."/>
            <person name="Tao W."/>
            <person name="Teichmann S."/>
            <person name="Tobari Y.N."/>
            <person name="Tomimura Y."/>
            <person name="Tsolas J.M."/>
            <person name="Valente V.L."/>
            <person name="Venter E."/>
            <person name="Venter J.C."/>
            <person name="Vicario S."/>
            <person name="Vieira F.G."/>
            <person name="Vilella A.J."/>
            <person name="Villasante A."/>
            <person name="Walenz B."/>
            <person name="Wang J."/>
            <person name="Wasserman M."/>
            <person name="Watts T."/>
            <person name="Wilson D."/>
            <person name="Wilson R.K."/>
            <person name="Wing R.A."/>
            <person name="Wolfner M.F."/>
            <person name="Wong A."/>
            <person name="Wong G.K."/>
            <person name="Wu C.I."/>
            <person name="Wu G."/>
            <person name="Yamamoto D."/>
            <person name="Yang H.P."/>
            <person name="Yang S.P."/>
            <person name="Yorke J.A."/>
            <person name="Yoshida K."/>
            <person name="Zdobnov E."/>
            <person name="Zhang P."/>
            <person name="Zhang Y."/>
            <person name="Zimin A.V."/>
            <person name="Baldwin J."/>
            <person name="Abdouelleil A."/>
            <person name="Abdulkadir J."/>
            <person name="Abebe A."/>
            <person name="Abera B."/>
            <person name="Abreu J."/>
            <person name="Acer S.C."/>
            <person name="Aftuck L."/>
            <person name="Alexander A."/>
            <person name="An P."/>
            <person name="Anderson E."/>
            <person name="Anderson S."/>
            <person name="Arachi H."/>
            <person name="Azer M."/>
            <person name="Bachantsang P."/>
            <person name="Barry A."/>
            <person name="Bayul T."/>
            <person name="Berlin A."/>
            <person name="Bessette D."/>
            <person name="Bloom T."/>
            <person name="Blye J."/>
            <person name="Boguslavskiy L."/>
            <person name="Bonnet C."/>
            <person name="Boukhgalter B."/>
            <person name="Bourzgui I."/>
            <person name="Brown A."/>
            <person name="Cahill P."/>
            <person name="Channer S."/>
            <person name="Cheshatsang Y."/>
            <person name="Chuda L."/>
            <person name="Citroen M."/>
            <person name="Collymore A."/>
            <person name="Cooke P."/>
            <person name="Costello M."/>
            <person name="D'Aco K."/>
            <person name="Daza R."/>
            <person name="De Haan G."/>
            <person name="DeGray S."/>
            <person name="DeMaso C."/>
            <person name="Dhargay N."/>
            <person name="Dooley K."/>
            <person name="Dooley E."/>
            <person name="Doricent M."/>
            <person name="Dorje P."/>
            <person name="Dorjee K."/>
            <person name="Dupes A."/>
            <person name="Elong R."/>
            <person name="Falk J."/>
            <person name="Farina A."/>
            <person name="Faro S."/>
            <person name="Ferguson D."/>
            <person name="Fisher S."/>
            <person name="Foley C.D."/>
            <person name="Franke A."/>
            <person name="Friedrich D."/>
            <person name="Gadbois L."/>
            <person name="Gearin G."/>
            <person name="Gearin C.R."/>
            <person name="Giannoukos G."/>
            <person name="Goode T."/>
            <person name="Graham J."/>
            <person name="Grandbois E."/>
            <person name="Grewal S."/>
            <person name="Gyaltsen K."/>
            <person name="Hafez N."/>
            <person name="Hagos B."/>
            <person name="Hall J."/>
            <person name="Henson C."/>
            <person name="Hollinger A."/>
            <person name="Honan T."/>
            <person name="Huard M.D."/>
            <person name="Hughes L."/>
            <person name="Hurhula B."/>
            <person name="Husby M.E."/>
            <person name="Kamat A."/>
            <person name="Kanga B."/>
            <person name="Kashin S."/>
            <person name="Khazanovich D."/>
            <person name="Kisner P."/>
            <person name="Lance K."/>
            <person name="Lara M."/>
            <person name="Lee W."/>
            <person name="Lennon N."/>
            <person name="Letendre F."/>
            <person name="LeVine R."/>
            <person name="Lipovsky A."/>
            <person name="Liu X."/>
            <person name="Liu J."/>
            <person name="Liu S."/>
            <person name="Lokyitsang T."/>
            <person name="Lokyitsang Y."/>
            <person name="Lubonja R."/>
            <person name="Lui A."/>
            <person name="MacDonald P."/>
            <person name="Magnisalis V."/>
            <person name="Maru K."/>
            <person name="Matthews C."/>
            <person name="McCusker W."/>
            <person name="McDonough S."/>
            <person name="Mehta T."/>
            <person name="Meldrim J."/>
            <person name="Meneus L."/>
            <person name="Mihai O."/>
            <person name="Mihalev A."/>
            <person name="Mihova T."/>
            <person name="Mittelman R."/>
            <person name="Mlenga V."/>
            <person name="Montmayeur A."/>
            <person name="Mulrain L."/>
            <person name="Navidi A."/>
            <person name="Naylor J."/>
            <person name="Negash T."/>
            <person name="Nguyen T."/>
            <person name="Nguyen N."/>
            <person name="Nicol R."/>
            <person name="Norbu C."/>
            <person name="Norbu N."/>
            <person name="Novod N."/>
            <person name="O'Neill B."/>
            <person name="Osman S."/>
            <person name="Markiewicz E."/>
            <person name="Oyono O.L."/>
            <person name="Patti C."/>
            <person name="Phunkhang P."/>
            <person name="Pierre F."/>
            <person name="Priest M."/>
            <person name="Raghuraman S."/>
            <person name="Rege F."/>
            <person name="Reyes R."/>
            <person name="Rise C."/>
            <person name="Rogov P."/>
            <person name="Ross K."/>
            <person name="Ryan E."/>
            <person name="Settipalli S."/>
            <person name="Shea T."/>
            <person name="Sherpa N."/>
            <person name="Shi L."/>
            <person name="Shih D."/>
            <person name="Sparrow T."/>
            <person name="Spaulding J."/>
            <person name="Stalker J."/>
            <person name="Stange-Thomann N."/>
            <person name="Stavropoulos S."/>
            <person name="Stone C."/>
            <person name="Strader C."/>
            <person name="Tesfaye S."/>
            <person name="Thomson T."/>
            <person name="Thoulutsang Y."/>
            <person name="Thoulutsang D."/>
            <person name="Topham K."/>
            <person name="Topping I."/>
            <person name="Tsamla T."/>
            <person name="Vassiliev H."/>
            <person name="Vo A."/>
            <person name="Wangchuk T."/>
            <person name="Wangdi T."/>
            <person name="Weiand M."/>
            <person name="Wilkinson J."/>
            <person name="Wilson A."/>
            <person name="Yadav S."/>
            <person name="Young G."/>
            <person name="Yu Q."/>
            <person name="Zembek L."/>
            <person name="Zhong D."/>
            <person name="Zimmer A."/>
            <person name="Zwirko Z."/>
            <person name="Jaffe D.B."/>
            <person name="Alvarez P."/>
            <person name="Brockman W."/>
            <person name="Butler J."/>
            <person name="Chin C."/>
            <person name="Gnerre S."/>
            <person name="Grabherr M."/>
            <person name="Kleber M."/>
            <person name="Mauceli E."/>
            <person name="MacCallum I."/>
        </authorList>
    </citation>
    <scope>NUCLEOTIDE SEQUENCE [LARGE SCALE GENOMIC DNA]</scope>
    <source>
        <strain evidence="11">MSH-3 / Tucson 14011-0111.49</strain>
    </source>
</reference>
<dbReference type="eggNOG" id="KOG0230">
    <property type="taxonomic scope" value="Eukaryota"/>
</dbReference>
<dbReference type="GO" id="GO:0000285">
    <property type="term" value="F:1-phosphatidylinositol-3-phosphate 5-kinase activity"/>
    <property type="evidence" value="ECO:0007669"/>
    <property type="project" value="UniProtKB-EC"/>
</dbReference>
<dbReference type="InterPro" id="IPR027409">
    <property type="entry name" value="GroEL-like_apical_dom_sf"/>
</dbReference>
<evidence type="ECO:0000313" key="11">
    <source>
        <dbReference type="Proteomes" id="UP000008744"/>
    </source>
</evidence>
<dbReference type="GO" id="GO:0052810">
    <property type="term" value="F:1-phosphatidylinositol-5-kinase activity"/>
    <property type="evidence" value="ECO:0007669"/>
    <property type="project" value="EnsemblMetazoa"/>
</dbReference>
<dbReference type="PANTHER" id="PTHR45748">
    <property type="entry name" value="1-PHOSPHATIDYLINOSITOL 3-PHOSPHATE 5-KINASE-RELATED"/>
    <property type="match status" value="1"/>
</dbReference>
<dbReference type="FunFam" id="3.30.810.10:FF:000001">
    <property type="entry name" value="1-phosphatidylinositol 3-phosphate 5-kinase FAB1"/>
    <property type="match status" value="1"/>
</dbReference>
<name>B4GIV4_DROPE</name>
<dbReference type="InterPro" id="IPR027484">
    <property type="entry name" value="PInositol-4-P-5-kinase_N"/>
</dbReference>
<dbReference type="SMART" id="SM00330">
    <property type="entry name" value="PIPKc"/>
    <property type="match status" value="1"/>
</dbReference>
<evidence type="ECO:0000313" key="10">
    <source>
        <dbReference type="EMBL" id="EDW35439.1"/>
    </source>
</evidence>
<dbReference type="FunFam" id="3.50.7.10:FF:000007">
    <property type="entry name" value="1-phosphatidylinositol 3-phosphate 5-kinase isoform X1"/>
    <property type="match status" value="1"/>
</dbReference>
<evidence type="ECO:0000256" key="6">
    <source>
        <dbReference type="PROSITE-ProRule" id="PRU00781"/>
    </source>
</evidence>
<evidence type="ECO:0000256" key="2">
    <source>
        <dbReference type="ARBA" id="ARBA00022679"/>
    </source>
</evidence>
<dbReference type="PROSITE" id="PS50186">
    <property type="entry name" value="DEP"/>
    <property type="match status" value="1"/>
</dbReference>
<sequence length="884" mass="100208">YKGSSAPNATPQQQRAPLSRKTSLSYQEERFSSHPNYTTLSFDDRKNILQQSNSLITLHEEMQRDLPAQNCGQVLIEFLNSNNKSANEVQAVAILNAMLAAGFLEPIVPDPDQTEFEPTLHYKFAKNSSSDNSQTISPQFEAPNGEPQPPKSMDVSLSFHSVEDIELENDLCFTAATSKLLESYCDHEEQLLAQLLRAHHLDQEWDKVLQMLCSTAANHFKPEYCTNDLMDIRNYVNFKKVPGGRRKDSKIVHGVAFSKNVAHKDMAAHVPFPRILLLQCPIVYERIEGKFVTIETVLLQEKEYLRNVCARIMSFSPNVVLVHKNVAGIAQDLLRSYNVTLVLDVKLSVMERLSRTLQCDIVSSIESNITMPKLGHCNDFYIRNYNGKTLMFFEKLTNPRGYTCLLRGGSNAELTRVKRVASALLFARYNWRLEMSFLLNEFAQPLSPKASIFDSKEASPNSETEAEAELRSGSSKRVPQPIAERKSEDKVTSIVSENVADFTDPLRSTEADALSTSPSHVLPVVEALAVETRYDNRFRTALSSTLLSVSPFLTFPLPYLETEQGRNCRLRKLFPTELYFSKQWSNAGPPSIQERAESCGDTEAAVKSELGNKENEQQLQLLPAHEFVQMKLTAPATNRDIQTKLAEFRSFGGRFPKGKAPNDRFVLKEMNSKDMTIFEPFAPKYFEYIDKCQQLQLPTLLAKIFGVFKVSVKKKDSFVERSVMVMENLFYGCEISNKFDLKGSERNRLVDPTNQQGEIVLLDENLVQMSWSKPLYVLSHSKTVLRDAIQRDSSFLERNGVMDYSLLVGLEKKNSLLVLGIIDYIRTFTLDKRVESIIKQSGLLGGKGKDPTVVSPERYKQRFIDAMDRYFLTVPDRWEGLSKV</sequence>
<keyword evidence="11" id="KW-1185">Reference proteome</keyword>
<dbReference type="OrthoDB" id="158357at2759"/>
<keyword evidence="3 6" id="KW-0547">Nucleotide-binding</keyword>
<dbReference type="SUPFAM" id="SSF52029">
    <property type="entry name" value="GroEL apical domain-like"/>
    <property type="match status" value="1"/>
</dbReference>
<organism evidence="11">
    <name type="scientific">Drosophila persimilis</name>
    <name type="common">Fruit fly</name>
    <dbReference type="NCBI Taxonomy" id="7234"/>
    <lineage>
        <taxon>Eukaryota</taxon>
        <taxon>Metazoa</taxon>
        <taxon>Ecdysozoa</taxon>
        <taxon>Arthropoda</taxon>
        <taxon>Hexapoda</taxon>
        <taxon>Insecta</taxon>
        <taxon>Pterygota</taxon>
        <taxon>Neoptera</taxon>
        <taxon>Endopterygota</taxon>
        <taxon>Diptera</taxon>
        <taxon>Brachycera</taxon>
        <taxon>Muscomorpha</taxon>
        <taxon>Ephydroidea</taxon>
        <taxon>Drosophilidae</taxon>
        <taxon>Drosophila</taxon>
        <taxon>Sophophora</taxon>
    </lineage>
</organism>
<dbReference type="InterPro" id="IPR002423">
    <property type="entry name" value="Cpn60/GroEL/TCP-1"/>
</dbReference>
<keyword evidence="2 6" id="KW-0808">Transferase</keyword>
<dbReference type="Gene3D" id="3.30.800.10">
    <property type="entry name" value="Phosphatidylinositol Phosphate Kinase II Beta"/>
    <property type="match status" value="1"/>
</dbReference>
<dbReference type="GO" id="GO:0008333">
    <property type="term" value="P:endosome to lysosome transport"/>
    <property type="evidence" value="ECO:0007669"/>
    <property type="project" value="EnsemblMetazoa"/>
</dbReference>
<evidence type="ECO:0000259" key="8">
    <source>
        <dbReference type="PROSITE" id="PS50186"/>
    </source>
</evidence>
<dbReference type="InterPro" id="IPR027483">
    <property type="entry name" value="PInositol-4-P-4/5-kinase_C_sf"/>
</dbReference>
<accession>B4GIV4</accession>
<dbReference type="Gene3D" id="3.30.810.10">
    <property type="entry name" value="2-Layer Sandwich"/>
    <property type="match status" value="1"/>
</dbReference>
<gene>
    <name evidence="10" type="primary">Dper\GL17272</name>
    <name evidence="10" type="ORF">Dper_GL17272</name>
</gene>
<evidence type="ECO:0000256" key="4">
    <source>
        <dbReference type="ARBA" id="ARBA00022777"/>
    </source>
</evidence>
<keyword evidence="5 6" id="KW-0067">ATP-binding</keyword>
<evidence type="ECO:0000256" key="5">
    <source>
        <dbReference type="ARBA" id="ARBA00022840"/>
    </source>
</evidence>
<evidence type="ECO:0000259" key="9">
    <source>
        <dbReference type="PROSITE" id="PS51455"/>
    </source>
</evidence>
<dbReference type="InterPro" id="IPR002498">
    <property type="entry name" value="PInositol-4-P-4/5-kinase_core"/>
</dbReference>
<evidence type="ECO:0000256" key="3">
    <source>
        <dbReference type="ARBA" id="ARBA00022741"/>
    </source>
</evidence>
<dbReference type="PANTHER" id="PTHR45748:SF7">
    <property type="entry name" value="1-PHOSPHATIDYLINOSITOL 3-PHOSPHATE 5-KINASE-RELATED"/>
    <property type="match status" value="1"/>
</dbReference>
<evidence type="ECO:0000256" key="7">
    <source>
        <dbReference type="SAM" id="MobiDB-lite"/>
    </source>
</evidence>
<dbReference type="Pfam" id="PF00118">
    <property type="entry name" value="Cpn60_TCP1"/>
    <property type="match status" value="1"/>
</dbReference>
<dbReference type="InterPro" id="IPR000591">
    <property type="entry name" value="DEP_dom"/>
</dbReference>
<dbReference type="SUPFAM" id="SSF46785">
    <property type="entry name" value="Winged helix' DNA-binding domain"/>
    <property type="match status" value="1"/>
</dbReference>
<dbReference type="Gene3D" id="3.50.7.10">
    <property type="entry name" value="GroEL"/>
    <property type="match status" value="1"/>
</dbReference>
<proteinExistence type="predicted"/>
<dbReference type="GO" id="GO:0005524">
    <property type="term" value="F:ATP binding"/>
    <property type="evidence" value="ECO:0007669"/>
    <property type="project" value="UniProtKB-UniRule"/>
</dbReference>
<keyword evidence="4 6" id="KW-0418">Kinase</keyword>
<dbReference type="CDD" id="cd17300">
    <property type="entry name" value="PIPKc_PIKfyve"/>
    <property type="match status" value="1"/>
</dbReference>
<dbReference type="CDD" id="cd03334">
    <property type="entry name" value="Fab1_TCP"/>
    <property type="match status" value="1"/>
</dbReference>
<feature type="region of interest" description="Disordered" evidence="7">
    <location>
        <begin position="453"/>
        <end position="490"/>
    </location>
</feature>
<dbReference type="InterPro" id="IPR036390">
    <property type="entry name" value="WH_DNA-bd_sf"/>
</dbReference>
<dbReference type="AlphaFoldDB" id="B4GIV4"/>
<feature type="region of interest" description="Disordered" evidence="7">
    <location>
        <begin position="1"/>
        <end position="22"/>
    </location>
</feature>
<dbReference type="SUPFAM" id="SSF56104">
    <property type="entry name" value="SAICAR synthase-like"/>
    <property type="match status" value="1"/>
</dbReference>
<dbReference type="GO" id="GO:0097352">
    <property type="term" value="P:autophagosome maturation"/>
    <property type="evidence" value="ECO:0007669"/>
    <property type="project" value="EnsemblMetazoa"/>
</dbReference>